<reference evidence="11" key="2">
    <citation type="submission" date="2020-09" db="EMBL/GenBank/DDBJ databases">
        <authorList>
            <person name="Sun Q."/>
            <person name="Kim S."/>
        </authorList>
    </citation>
    <scope>NUCLEOTIDE SEQUENCE</scope>
    <source>
        <strain evidence="11">KCTC 42097</strain>
    </source>
</reference>
<comment type="similarity">
    <text evidence="8">Belongs to the BamA family.</text>
</comment>
<dbReference type="InterPro" id="IPR010827">
    <property type="entry name" value="BamA/TamA_POTRA"/>
</dbReference>
<evidence type="ECO:0000259" key="10">
    <source>
        <dbReference type="PROSITE" id="PS51779"/>
    </source>
</evidence>
<dbReference type="PIRSF" id="PIRSF006076">
    <property type="entry name" value="OM_assembly_OMP85"/>
    <property type="match status" value="1"/>
</dbReference>
<comment type="subcellular location">
    <subcellularLocation>
        <location evidence="8">Cell outer membrane</location>
    </subcellularLocation>
    <subcellularLocation>
        <location evidence="1">Membrane</location>
    </subcellularLocation>
</comment>
<keyword evidence="3 8" id="KW-0812">Transmembrane</keyword>
<accession>A0A8J3DEW7</accession>
<evidence type="ECO:0000256" key="6">
    <source>
        <dbReference type="ARBA" id="ARBA00023136"/>
    </source>
</evidence>
<dbReference type="GO" id="GO:0051205">
    <property type="term" value="P:protein insertion into membrane"/>
    <property type="evidence" value="ECO:0007669"/>
    <property type="project" value="UniProtKB-UniRule"/>
</dbReference>
<dbReference type="PANTHER" id="PTHR12815:SF23">
    <property type="entry name" value="OUTER MEMBRANE PROTEIN ASSEMBLY FACTOR BAMA"/>
    <property type="match status" value="1"/>
</dbReference>
<evidence type="ECO:0000313" key="12">
    <source>
        <dbReference type="Proteomes" id="UP000641137"/>
    </source>
</evidence>
<feature type="domain" description="POTRA" evidence="10">
    <location>
        <begin position="188"/>
        <end position="276"/>
    </location>
</feature>
<protein>
    <recommendedName>
        <fullName evidence="8 9">Outer membrane protein assembly factor BamA</fullName>
    </recommendedName>
</protein>
<dbReference type="GO" id="GO:0009279">
    <property type="term" value="C:cell outer membrane"/>
    <property type="evidence" value="ECO:0007669"/>
    <property type="project" value="UniProtKB-SubCell"/>
</dbReference>
<organism evidence="11 12">
    <name type="scientific">Limoniibacter endophyticus</name>
    <dbReference type="NCBI Taxonomy" id="1565040"/>
    <lineage>
        <taxon>Bacteria</taxon>
        <taxon>Pseudomonadati</taxon>
        <taxon>Pseudomonadota</taxon>
        <taxon>Alphaproteobacteria</taxon>
        <taxon>Hyphomicrobiales</taxon>
        <taxon>Bartonellaceae</taxon>
        <taxon>Limoniibacter</taxon>
    </lineage>
</organism>
<keyword evidence="2 8" id="KW-1134">Transmembrane beta strand</keyword>
<dbReference type="HAMAP" id="MF_01430">
    <property type="entry name" value="OM_assembly_BamA"/>
    <property type="match status" value="1"/>
</dbReference>
<dbReference type="PANTHER" id="PTHR12815">
    <property type="entry name" value="SORTING AND ASSEMBLY MACHINERY SAMM50 PROTEIN FAMILY MEMBER"/>
    <property type="match status" value="1"/>
</dbReference>
<keyword evidence="12" id="KW-1185">Reference proteome</keyword>
<dbReference type="GO" id="GO:0043165">
    <property type="term" value="P:Gram-negative-bacterium-type cell outer membrane assembly"/>
    <property type="evidence" value="ECO:0007669"/>
    <property type="project" value="UniProtKB-UniRule"/>
</dbReference>
<comment type="subunit">
    <text evidence="8">Part of the Bam complex.</text>
</comment>
<feature type="domain" description="POTRA" evidence="10">
    <location>
        <begin position="40"/>
        <end position="107"/>
    </location>
</feature>
<evidence type="ECO:0000256" key="9">
    <source>
        <dbReference type="NCBIfam" id="TIGR03303"/>
    </source>
</evidence>
<evidence type="ECO:0000256" key="7">
    <source>
        <dbReference type="ARBA" id="ARBA00023237"/>
    </source>
</evidence>
<feature type="chain" id="PRO_5035346933" description="Outer membrane protein assembly factor BamA" evidence="8">
    <location>
        <begin position="22"/>
        <end position="785"/>
    </location>
</feature>
<dbReference type="RefSeq" id="WP_189487153.1">
    <property type="nucleotide sequence ID" value="NZ_BMZO01000001.1"/>
</dbReference>
<gene>
    <name evidence="8 11" type="primary">bamA</name>
    <name evidence="11" type="ORF">GCM10010136_03040</name>
</gene>
<proteinExistence type="inferred from homology"/>
<dbReference type="InterPro" id="IPR034746">
    <property type="entry name" value="POTRA"/>
</dbReference>
<dbReference type="Pfam" id="PF01103">
    <property type="entry name" value="Omp85"/>
    <property type="match status" value="1"/>
</dbReference>
<evidence type="ECO:0000256" key="8">
    <source>
        <dbReference type="HAMAP-Rule" id="MF_01430"/>
    </source>
</evidence>
<reference evidence="11" key="1">
    <citation type="journal article" date="2014" name="Int. J. Syst. Evol. Microbiol.">
        <title>Complete genome sequence of Corynebacterium casei LMG S-19264T (=DSM 44701T), isolated from a smear-ripened cheese.</title>
        <authorList>
            <consortium name="US DOE Joint Genome Institute (JGI-PGF)"/>
            <person name="Walter F."/>
            <person name="Albersmeier A."/>
            <person name="Kalinowski J."/>
            <person name="Ruckert C."/>
        </authorList>
    </citation>
    <scope>NUCLEOTIDE SEQUENCE</scope>
    <source>
        <strain evidence="11">KCTC 42097</strain>
    </source>
</reference>
<dbReference type="Pfam" id="PF07244">
    <property type="entry name" value="POTRA"/>
    <property type="match status" value="5"/>
</dbReference>
<dbReference type="AlphaFoldDB" id="A0A8J3DEW7"/>
<feature type="domain" description="POTRA" evidence="10">
    <location>
        <begin position="108"/>
        <end position="185"/>
    </location>
</feature>
<dbReference type="PROSITE" id="PS51779">
    <property type="entry name" value="POTRA"/>
    <property type="match status" value="4"/>
</dbReference>
<comment type="function">
    <text evidence="8">Part of the outer membrane protein assembly complex, which is involved in assembly and insertion of beta-barrel proteins into the outer membrane.</text>
</comment>
<keyword evidence="7 8" id="KW-0998">Cell outer membrane</keyword>
<evidence type="ECO:0000256" key="4">
    <source>
        <dbReference type="ARBA" id="ARBA00022729"/>
    </source>
</evidence>
<keyword evidence="5 8" id="KW-0677">Repeat</keyword>
<name>A0A8J3DEW7_9HYPH</name>
<dbReference type="InterPro" id="IPR000184">
    <property type="entry name" value="Bac_surfAg_D15"/>
</dbReference>
<dbReference type="Gene3D" id="3.10.20.310">
    <property type="entry name" value="membrane protein fhac"/>
    <property type="match status" value="5"/>
</dbReference>
<evidence type="ECO:0000256" key="2">
    <source>
        <dbReference type="ARBA" id="ARBA00022452"/>
    </source>
</evidence>
<keyword evidence="4 8" id="KW-0732">Signal</keyword>
<dbReference type="Gene3D" id="2.40.160.50">
    <property type="entry name" value="membrane protein fhac: a member of the omp85/tpsb transporter family"/>
    <property type="match status" value="1"/>
</dbReference>
<dbReference type="InterPro" id="IPR039910">
    <property type="entry name" value="D15-like"/>
</dbReference>
<keyword evidence="6 8" id="KW-0472">Membrane</keyword>
<evidence type="ECO:0000256" key="3">
    <source>
        <dbReference type="ARBA" id="ARBA00022692"/>
    </source>
</evidence>
<dbReference type="InterPro" id="IPR023707">
    <property type="entry name" value="OM_assembly_BamA"/>
</dbReference>
<feature type="signal peptide" evidence="8">
    <location>
        <begin position="1"/>
        <end position="21"/>
    </location>
</feature>
<comment type="caution">
    <text evidence="11">The sequence shown here is derived from an EMBL/GenBank/DDBJ whole genome shotgun (WGS) entry which is preliminary data.</text>
</comment>
<evidence type="ECO:0000256" key="5">
    <source>
        <dbReference type="ARBA" id="ARBA00022737"/>
    </source>
</evidence>
<sequence precursor="true">MKAVSKLVNAVSAAAICSSLAATGGAVMVQLASTNAAHAAVVRSIDVRGNQRVDDETIRGYVGIRPGQNFSASDIDEGVKRLFATGLFSDVRINQSGATLIVQVDELSVVNQVIFQGNKKIKDANLAGAVQLKPRSNFSNATMEADIEAIRAAYSRVGRDDATVTAQTIDLGENRVNVVYTVNEGDRTKIKAINFEGNTAFSDRRLSDVVSTKESNVLSFLTRNDIYDENRLRADEEVLRRFYYNRGYADFQVVSANAQLDEATNEYTITFVVEEGERYRFGDIQVESTIPNLDSESLRSVAKTREGNVYSAKNVEDSIIDITERLAGSGYAFAQVTPRGDRNFENKTISVLYSVDEGPRAYIERIEIRGNGRTRDYVIRREFDLSEGDAFNQVMVQRAKRRLEALDFFNSVNVSTAPGSQPDQVVLVVDVNEKSTGEFSIGAGYTTGGETAGPSVEGSITERNFLGRGQFIRVAAGGGRKSRDYTLSFTEPYFLGYRVSAGFDVFRKSRDYDDYDSTQTGATVRLGLPITESLTGQLAYTYSQEEYDCDEGDVFSACNRTDLSQAIVDGINQSPWVRSSISASLTYNTIDDMKNPHSGIFATGTAEFAGLGGDAEYVKLTARATAYETLSEELDLVGLLSVGGGHIINTGSDNIRIFDMFKANDRIVRGFDYNGFGPVDAGIADPEHLGGTTYLSASAEVQFPMPVLPESFGLRGAVFADIGTLYGNDLAQVTASRDMAWRASAGVGLLWNSPFGPLRVDYAHPLMKEDTDETQEINFGISTRF</sequence>
<feature type="domain" description="POTRA" evidence="10">
    <location>
        <begin position="361"/>
        <end position="434"/>
    </location>
</feature>
<evidence type="ECO:0000313" key="11">
    <source>
        <dbReference type="EMBL" id="GHC62069.1"/>
    </source>
</evidence>
<evidence type="ECO:0000256" key="1">
    <source>
        <dbReference type="ARBA" id="ARBA00004370"/>
    </source>
</evidence>
<dbReference type="EMBL" id="BMZO01000001">
    <property type="protein sequence ID" value="GHC62069.1"/>
    <property type="molecule type" value="Genomic_DNA"/>
</dbReference>
<dbReference type="Proteomes" id="UP000641137">
    <property type="component" value="Unassembled WGS sequence"/>
</dbReference>
<dbReference type="NCBIfam" id="TIGR03303">
    <property type="entry name" value="OM_YaeT"/>
    <property type="match status" value="1"/>
</dbReference>